<evidence type="ECO:0000313" key="2">
    <source>
        <dbReference type="Proteomes" id="UP000245634"/>
    </source>
</evidence>
<dbReference type="Proteomes" id="UP000245634">
    <property type="component" value="Unassembled WGS sequence"/>
</dbReference>
<dbReference type="AlphaFoldDB" id="A0A316D4M0"/>
<evidence type="ECO:0000313" key="1">
    <source>
        <dbReference type="EMBL" id="PWK05005.1"/>
    </source>
</evidence>
<proteinExistence type="predicted"/>
<organism evidence="1 2">
    <name type="scientific">Tumebacillus permanentifrigoris</name>
    <dbReference type="NCBI Taxonomy" id="378543"/>
    <lineage>
        <taxon>Bacteria</taxon>
        <taxon>Bacillati</taxon>
        <taxon>Bacillota</taxon>
        <taxon>Bacilli</taxon>
        <taxon>Bacillales</taxon>
        <taxon>Alicyclobacillaceae</taxon>
        <taxon>Tumebacillus</taxon>
    </lineage>
</organism>
<dbReference type="RefSeq" id="WP_109691348.1">
    <property type="nucleotide sequence ID" value="NZ_QGGL01000029.1"/>
</dbReference>
<name>A0A316D4M0_9BACL</name>
<reference evidence="1 2" key="1">
    <citation type="submission" date="2018-05" db="EMBL/GenBank/DDBJ databases">
        <title>Genomic Encyclopedia of Type Strains, Phase IV (KMG-IV): sequencing the most valuable type-strain genomes for metagenomic binning, comparative biology and taxonomic classification.</title>
        <authorList>
            <person name="Goeker M."/>
        </authorList>
    </citation>
    <scope>NUCLEOTIDE SEQUENCE [LARGE SCALE GENOMIC DNA]</scope>
    <source>
        <strain evidence="1 2">DSM 18773</strain>
    </source>
</reference>
<comment type="caution">
    <text evidence="1">The sequence shown here is derived from an EMBL/GenBank/DDBJ whole genome shotgun (WGS) entry which is preliminary data.</text>
</comment>
<keyword evidence="2" id="KW-1185">Reference proteome</keyword>
<protein>
    <recommendedName>
        <fullName evidence="3">F0F1-type ATP synthase</fullName>
    </recommendedName>
</protein>
<dbReference type="EMBL" id="QGGL01000029">
    <property type="protein sequence ID" value="PWK05005.1"/>
    <property type="molecule type" value="Genomic_DNA"/>
</dbReference>
<sequence>MKLTNFAVVAVLLLLPLFVFNNWHVLGQKEALHLETRYNAAITSAVQDGAQALTFNEKPEFEAGYGSVKKYRANKEAALDTFLHTLYLNFNAEDAVTQGTLMKYIPLVAVVDFDGYYLYEPKPYFNGTETEYRHVFSEKKPYVYLDADGNNIGFTLDDTVQVYDRAHNRWEEGRLEDVEKKLNREYYVDSQNALLSPAMHEWVLQRQAGNNLFDNIRRTTIIQALQQDVETEINRYNTYSQQQGITYTFTLPTIDQEQWNNTVDDIGLLAFIQGIPMGDKTYNNYALGGSRIVKREALVGVREVITRNPDGTVVYGNRMYSFRESCLPQFDMTNYDRTETFTTEKEAASKGYRPWDCK</sequence>
<gene>
    <name evidence="1" type="ORF">C7459_1293</name>
</gene>
<accession>A0A316D4M0</accession>
<dbReference type="OrthoDB" id="1985886at2"/>
<evidence type="ECO:0008006" key="3">
    <source>
        <dbReference type="Google" id="ProtNLM"/>
    </source>
</evidence>